<keyword evidence="1" id="KW-1133">Transmembrane helix</keyword>
<feature type="transmembrane region" description="Helical" evidence="1">
    <location>
        <begin position="15"/>
        <end position="35"/>
    </location>
</feature>
<dbReference type="DNASU" id="1145887"/>
<name>Q8CLM5_YERPE</name>
<dbReference type="Proteomes" id="UP000002490">
    <property type="component" value="Chromosome"/>
</dbReference>
<gene>
    <name evidence="2" type="ordered locus">y0940</name>
</gene>
<organism evidence="2 3">
    <name type="scientific">Yersinia pestis</name>
    <dbReference type="NCBI Taxonomy" id="632"/>
    <lineage>
        <taxon>Bacteria</taxon>
        <taxon>Pseudomonadati</taxon>
        <taxon>Pseudomonadota</taxon>
        <taxon>Gammaproteobacteria</taxon>
        <taxon>Enterobacterales</taxon>
        <taxon>Yersiniaceae</taxon>
        <taxon>Yersinia</taxon>
    </lineage>
</organism>
<dbReference type="EMBL" id="AE009952">
    <property type="protein sequence ID" value="AAM84521.1"/>
    <property type="molecule type" value="Genomic_DNA"/>
</dbReference>
<protein>
    <submittedName>
        <fullName evidence="2">Uncharacterized protein</fullName>
    </submittedName>
</protein>
<sequence>MFYSLNNALVGENYYTFRLTIIFYEFFYIYLKLLFAVNL</sequence>
<keyword evidence="1" id="KW-0472">Membrane</keyword>
<accession>Q8CLM5</accession>
<evidence type="ECO:0000313" key="2">
    <source>
        <dbReference type="EMBL" id="AAM84521.1"/>
    </source>
</evidence>
<dbReference type="HOGENOM" id="CLU_3319674_0_0_6"/>
<evidence type="ECO:0000313" key="3">
    <source>
        <dbReference type="Proteomes" id="UP000002490"/>
    </source>
</evidence>
<reference evidence="2 3" key="1">
    <citation type="journal article" date="2002" name="J. Bacteriol.">
        <title>Genome sequence of Yersinia pestis KIM.</title>
        <authorList>
            <person name="Deng W."/>
            <person name="Burland V."/>
            <person name="Plunkett G.III."/>
            <person name="Boutin A."/>
            <person name="Mayhew G.F."/>
            <person name="Liss P."/>
            <person name="Perna N.T."/>
            <person name="Rose D.J."/>
            <person name="Mau B."/>
            <person name="Zhou S."/>
            <person name="Schwartz D.C."/>
            <person name="Fetherston J.D."/>
            <person name="Lindler L.E."/>
            <person name="Brubaker R.R."/>
            <person name="Plana G.V."/>
            <person name="Straley S.C."/>
            <person name="McDonough K.A."/>
            <person name="Nilles M.L."/>
            <person name="Matson J.S."/>
            <person name="Blattner F.R."/>
            <person name="Perry R.D."/>
        </authorList>
    </citation>
    <scope>NUCLEOTIDE SEQUENCE [LARGE SCALE GENOMIC DNA]</scope>
    <source>
        <strain evidence="3">KIM10+ / Biovar Mediaevalis</strain>
    </source>
</reference>
<dbReference type="AlphaFoldDB" id="Q8CLM5"/>
<proteinExistence type="predicted"/>
<keyword evidence="1" id="KW-0812">Transmembrane</keyword>
<dbReference type="KEGG" id="ypk:y0940"/>
<evidence type="ECO:0000256" key="1">
    <source>
        <dbReference type="SAM" id="Phobius"/>
    </source>
</evidence>